<proteinExistence type="predicted"/>
<organism evidence="2 3">
    <name type="scientific">Lithospermum erythrorhizon</name>
    <name type="common">Purple gromwell</name>
    <name type="synonym">Lithospermum officinale var. erythrorhizon</name>
    <dbReference type="NCBI Taxonomy" id="34254"/>
    <lineage>
        <taxon>Eukaryota</taxon>
        <taxon>Viridiplantae</taxon>
        <taxon>Streptophyta</taxon>
        <taxon>Embryophyta</taxon>
        <taxon>Tracheophyta</taxon>
        <taxon>Spermatophyta</taxon>
        <taxon>Magnoliopsida</taxon>
        <taxon>eudicotyledons</taxon>
        <taxon>Gunneridae</taxon>
        <taxon>Pentapetalae</taxon>
        <taxon>asterids</taxon>
        <taxon>lamiids</taxon>
        <taxon>Boraginales</taxon>
        <taxon>Boraginaceae</taxon>
        <taxon>Boraginoideae</taxon>
        <taxon>Lithospermeae</taxon>
        <taxon>Lithospermum</taxon>
    </lineage>
</organism>
<name>A0AAV3R083_LITER</name>
<feature type="region of interest" description="Disordered" evidence="1">
    <location>
        <begin position="1"/>
        <end position="23"/>
    </location>
</feature>
<dbReference type="EMBL" id="BAABME010006787">
    <property type="protein sequence ID" value="GAA0169299.1"/>
    <property type="molecule type" value="Genomic_DNA"/>
</dbReference>
<dbReference type="Proteomes" id="UP001454036">
    <property type="component" value="Unassembled WGS sequence"/>
</dbReference>
<accession>A0AAV3R083</accession>
<gene>
    <name evidence="2" type="ORF">LIER_23817</name>
</gene>
<protein>
    <submittedName>
        <fullName evidence="2">Uncharacterized protein</fullName>
    </submittedName>
</protein>
<feature type="compositionally biased region" description="Basic and acidic residues" evidence="1">
    <location>
        <begin position="14"/>
        <end position="23"/>
    </location>
</feature>
<keyword evidence="3" id="KW-1185">Reference proteome</keyword>
<comment type="caution">
    <text evidence="2">The sequence shown here is derived from an EMBL/GenBank/DDBJ whole genome shotgun (WGS) entry which is preliminary data.</text>
</comment>
<reference evidence="2 3" key="1">
    <citation type="submission" date="2024-01" db="EMBL/GenBank/DDBJ databases">
        <title>The complete chloroplast genome sequence of Lithospermum erythrorhizon: insights into the phylogenetic relationship among Boraginaceae species and the maternal lineages of purple gromwells.</title>
        <authorList>
            <person name="Okada T."/>
            <person name="Watanabe K."/>
        </authorList>
    </citation>
    <scope>NUCLEOTIDE SEQUENCE [LARGE SCALE GENOMIC DNA]</scope>
</reference>
<dbReference type="AlphaFoldDB" id="A0AAV3R083"/>
<evidence type="ECO:0000256" key="1">
    <source>
        <dbReference type="SAM" id="MobiDB-lite"/>
    </source>
</evidence>
<evidence type="ECO:0000313" key="2">
    <source>
        <dbReference type="EMBL" id="GAA0169299.1"/>
    </source>
</evidence>
<feature type="region of interest" description="Disordered" evidence="1">
    <location>
        <begin position="97"/>
        <end position="121"/>
    </location>
</feature>
<sequence length="121" mass="13673">MLKNAQMMANFSKRKAEDTDQKLKAMEEAVPGQIAEAIRGYHFSKGFRREAGKDAAYCLCRFARTAKEVNPAIVDNDREFIQNYDEEWFAKCNLDAPLTPEEEDEEEPLLKAAGQVDVPAS</sequence>
<evidence type="ECO:0000313" key="3">
    <source>
        <dbReference type="Proteomes" id="UP001454036"/>
    </source>
</evidence>